<proteinExistence type="predicted"/>
<evidence type="ECO:0000313" key="3">
    <source>
        <dbReference type="Proteomes" id="UP000184432"/>
    </source>
</evidence>
<dbReference type="OrthoDB" id="9814103at2"/>
<protein>
    <submittedName>
        <fullName evidence="2">DinB superfamily protein</fullName>
    </submittedName>
</protein>
<dbReference type="Pfam" id="PF12867">
    <property type="entry name" value="DinB_2"/>
    <property type="match status" value="1"/>
</dbReference>
<dbReference type="InterPro" id="IPR024775">
    <property type="entry name" value="DinB-like"/>
</dbReference>
<dbReference type="SUPFAM" id="SSF109854">
    <property type="entry name" value="DinB/YfiT-like putative metalloenzymes"/>
    <property type="match status" value="1"/>
</dbReference>
<dbReference type="Gene3D" id="1.20.120.450">
    <property type="entry name" value="dinb family like domain"/>
    <property type="match status" value="1"/>
</dbReference>
<dbReference type="STRING" id="570521.SAMN04488508_103136"/>
<dbReference type="EMBL" id="FQYP01000003">
    <property type="protein sequence ID" value="SHI78998.1"/>
    <property type="molecule type" value="Genomic_DNA"/>
</dbReference>
<evidence type="ECO:0000313" key="2">
    <source>
        <dbReference type="EMBL" id="SHI78998.1"/>
    </source>
</evidence>
<organism evidence="2 3">
    <name type="scientific">Aquimarina spongiae</name>
    <dbReference type="NCBI Taxonomy" id="570521"/>
    <lineage>
        <taxon>Bacteria</taxon>
        <taxon>Pseudomonadati</taxon>
        <taxon>Bacteroidota</taxon>
        <taxon>Flavobacteriia</taxon>
        <taxon>Flavobacteriales</taxon>
        <taxon>Flavobacteriaceae</taxon>
        <taxon>Aquimarina</taxon>
    </lineage>
</organism>
<evidence type="ECO:0000259" key="1">
    <source>
        <dbReference type="Pfam" id="PF12867"/>
    </source>
</evidence>
<dbReference type="RefSeq" id="WP_073315501.1">
    <property type="nucleotide sequence ID" value="NZ_FQYP01000003.1"/>
</dbReference>
<feature type="domain" description="DinB-like" evidence="1">
    <location>
        <begin position="24"/>
        <end position="148"/>
    </location>
</feature>
<dbReference type="Proteomes" id="UP000184432">
    <property type="component" value="Unassembled WGS sequence"/>
</dbReference>
<keyword evidence="3" id="KW-1185">Reference proteome</keyword>
<accession>A0A1M6E149</accession>
<dbReference type="AlphaFoldDB" id="A0A1M6E149"/>
<gene>
    <name evidence="2" type="ORF">SAMN04488508_103136</name>
</gene>
<dbReference type="InterPro" id="IPR034660">
    <property type="entry name" value="DinB/YfiT-like"/>
</dbReference>
<name>A0A1M6E149_9FLAO</name>
<sequence>MDIEDCISRLEEVFDGQPWFGPSFLSSLKKIPVDFWNEKPKGGVHSIAELVIHTIDWKKFVVEKLQDNETYSIEMNSDKDWRPDISIASQEQKDEIIDQIVVLQDTICQLLEGKRDSWLYEFVLGKDYTNLYMVNGTVDHDIYHLGQINLIYSQVKNNHQ</sequence>
<reference evidence="3" key="1">
    <citation type="submission" date="2016-11" db="EMBL/GenBank/DDBJ databases">
        <authorList>
            <person name="Varghese N."/>
            <person name="Submissions S."/>
        </authorList>
    </citation>
    <scope>NUCLEOTIDE SEQUENCE [LARGE SCALE GENOMIC DNA]</scope>
    <source>
        <strain evidence="3">DSM 22623</strain>
    </source>
</reference>